<dbReference type="STRING" id="490629.SAMN05216266_11755"/>
<evidence type="ECO:0000256" key="1">
    <source>
        <dbReference type="SAM" id="Phobius"/>
    </source>
</evidence>
<dbReference type="OrthoDB" id="3630281at2"/>
<keyword evidence="1" id="KW-0812">Transmembrane</keyword>
<feature type="transmembrane region" description="Helical" evidence="1">
    <location>
        <begin position="49"/>
        <end position="68"/>
    </location>
</feature>
<keyword evidence="1" id="KW-1133">Transmembrane helix</keyword>
<keyword evidence="1" id="KW-0472">Membrane</keyword>
<proteinExistence type="predicted"/>
<evidence type="ECO:0000313" key="3">
    <source>
        <dbReference type="Proteomes" id="UP000243799"/>
    </source>
</evidence>
<name>A0A1I1BTM2_9PSEU</name>
<dbReference type="Proteomes" id="UP000243799">
    <property type="component" value="Unassembled WGS sequence"/>
</dbReference>
<sequence length="69" mass="7603">MIVDFAVLAAVGAVLLTIGRWGRRAAAVRISPTLPKTERLRRIRKLRGSGYALQVIGVVFTLAAIWSLW</sequence>
<reference evidence="3" key="1">
    <citation type="submission" date="2016-10" db="EMBL/GenBank/DDBJ databases">
        <authorList>
            <person name="Varghese N."/>
            <person name="Submissions S."/>
        </authorList>
    </citation>
    <scope>NUCLEOTIDE SEQUENCE [LARGE SCALE GENOMIC DNA]</scope>
    <source>
        <strain evidence="3">CGMCC 4.3568</strain>
    </source>
</reference>
<dbReference type="AlphaFoldDB" id="A0A1I1BTM2"/>
<organism evidence="2 3">
    <name type="scientific">Amycolatopsis marina</name>
    <dbReference type="NCBI Taxonomy" id="490629"/>
    <lineage>
        <taxon>Bacteria</taxon>
        <taxon>Bacillati</taxon>
        <taxon>Actinomycetota</taxon>
        <taxon>Actinomycetes</taxon>
        <taxon>Pseudonocardiales</taxon>
        <taxon>Pseudonocardiaceae</taxon>
        <taxon>Amycolatopsis</taxon>
    </lineage>
</organism>
<accession>A0A1I1BTM2</accession>
<gene>
    <name evidence="2" type="ORF">SAMN05216266_11755</name>
</gene>
<protein>
    <submittedName>
        <fullName evidence="2">Uncharacterized protein</fullName>
    </submittedName>
</protein>
<dbReference type="RefSeq" id="WP_091675942.1">
    <property type="nucleotide sequence ID" value="NZ_FOKG01000017.1"/>
</dbReference>
<dbReference type="EMBL" id="FOKG01000017">
    <property type="protein sequence ID" value="SFB53497.1"/>
    <property type="molecule type" value="Genomic_DNA"/>
</dbReference>
<keyword evidence="3" id="KW-1185">Reference proteome</keyword>
<evidence type="ECO:0000313" key="2">
    <source>
        <dbReference type="EMBL" id="SFB53497.1"/>
    </source>
</evidence>